<name>A0A511WV37_9BACI</name>
<protein>
    <recommendedName>
        <fullName evidence="3">DUF4362 domain-containing protein</fullName>
    </recommendedName>
</protein>
<dbReference type="AlphaFoldDB" id="A0A511WV37"/>
<accession>A0A511WV37</accession>
<keyword evidence="2" id="KW-1185">Reference proteome</keyword>
<reference evidence="1 2" key="1">
    <citation type="submission" date="2019-07" db="EMBL/GenBank/DDBJ databases">
        <title>Whole genome shotgun sequence of Halobacillus faecis NBRC 103569.</title>
        <authorList>
            <person name="Hosoyama A."/>
            <person name="Uohara A."/>
            <person name="Ohji S."/>
            <person name="Ichikawa N."/>
        </authorList>
    </citation>
    <scope>NUCLEOTIDE SEQUENCE [LARGE SCALE GENOMIC DNA]</scope>
    <source>
        <strain evidence="1 2">NBRC 103569</strain>
    </source>
</reference>
<evidence type="ECO:0000313" key="2">
    <source>
        <dbReference type="Proteomes" id="UP000321886"/>
    </source>
</evidence>
<evidence type="ECO:0000313" key="1">
    <source>
        <dbReference type="EMBL" id="GEN55024.1"/>
    </source>
</evidence>
<dbReference type="Proteomes" id="UP000321886">
    <property type="component" value="Unassembled WGS sequence"/>
</dbReference>
<dbReference type="OrthoDB" id="2964907at2"/>
<organism evidence="1 2">
    <name type="scientific">Halobacillus faecis</name>
    <dbReference type="NCBI Taxonomy" id="360184"/>
    <lineage>
        <taxon>Bacteria</taxon>
        <taxon>Bacillati</taxon>
        <taxon>Bacillota</taxon>
        <taxon>Bacilli</taxon>
        <taxon>Bacillales</taxon>
        <taxon>Bacillaceae</taxon>
        <taxon>Halobacillus</taxon>
    </lineage>
</organism>
<evidence type="ECO:0008006" key="3">
    <source>
        <dbReference type="Google" id="ProtNLM"/>
    </source>
</evidence>
<dbReference type="PROSITE" id="PS51257">
    <property type="entry name" value="PROKAR_LIPOPROTEIN"/>
    <property type="match status" value="1"/>
</dbReference>
<dbReference type="RefSeq" id="WP_146818198.1">
    <property type="nucleotide sequence ID" value="NZ_BJYD01000029.1"/>
</dbReference>
<sequence length="159" mass="17852">MKKLLWVACLIFIVACSEGEIEEPYTVEDAEKDGHVIVEHQSDQFDQIKNGALEVENIKKMAAFINNVEQGREDEIDVSIFNPDGSHYQISFSYDGESIRFVNNYGAYPSSPAGSFDCEYVTRRGPMVYVSNCQSEEGKDLSTLLSFVGTEKAFREALN</sequence>
<comment type="caution">
    <text evidence="1">The sequence shown here is derived from an EMBL/GenBank/DDBJ whole genome shotgun (WGS) entry which is preliminary data.</text>
</comment>
<dbReference type="EMBL" id="BJYD01000029">
    <property type="protein sequence ID" value="GEN55024.1"/>
    <property type="molecule type" value="Genomic_DNA"/>
</dbReference>
<gene>
    <name evidence="1" type="ORF">HFA01_32860</name>
</gene>
<proteinExistence type="predicted"/>